<comment type="caution">
    <text evidence="2">The sequence shown here is derived from an EMBL/GenBank/DDBJ whole genome shotgun (WGS) entry which is preliminary data.</text>
</comment>
<dbReference type="EMBL" id="MUZQ01000093">
    <property type="protein sequence ID" value="OWK58693.1"/>
    <property type="molecule type" value="Genomic_DNA"/>
</dbReference>
<evidence type="ECO:0000313" key="3">
    <source>
        <dbReference type="Proteomes" id="UP000197619"/>
    </source>
</evidence>
<dbReference type="AlphaFoldDB" id="A0A218UY53"/>
<gene>
    <name evidence="2" type="ORF">RLOC_00007799</name>
</gene>
<evidence type="ECO:0000313" key="2">
    <source>
        <dbReference type="EMBL" id="OWK58693.1"/>
    </source>
</evidence>
<keyword evidence="3" id="KW-1185">Reference proteome</keyword>
<organism evidence="2 3">
    <name type="scientific">Lonchura striata</name>
    <name type="common">white-rumped munia</name>
    <dbReference type="NCBI Taxonomy" id="40157"/>
    <lineage>
        <taxon>Eukaryota</taxon>
        <taxon>Metazoa</taxon>
        <taxon>Chordata</taxon>
        <taxon>Craniata</taxon>
        <taxon>Vertebrata</taxon>
        <taxon>Euteleostomi</taxon>
        <taxon>Archelosauria</taxon>
        <taxon>Archosauria</taxon>
        <taxon>Dinosauria</taxon>
        <taxon>Saurischia</taxon>
        <taxon>Theropoda</taxon>
        <taxon>Coelurosauria</taxon>
        <taxon>Aves</taxon>
        <taxon>Neognathae</taxon>
        <taxon>Neoaves</taxon>
        <taxon>Telluraves</taxon>
        <taxon>Australaves</taxon>
        <taxon>Passeriformes</taxon>
        <taxon>Passeroidea</taxon>
        <taxon>Estrildidae</taxon>
        <taxon>Estrildinae</taxon>
        <taxon>Lonchura</taxon>
    </lineage>
</organism>
<sequence>MLGLVRALRIPSGRGQRGDRAAAAPSPRREQPVPGAG</sequence>
<protein>
    <submittedName>
        <fullName evidence="2">Uncharacterized protein</fullName>
    </submittedName>
</protein>
<accession>A0A218UY53</accession>
<feature type="region of interest" description="Disordered" evidence="1">
    <location>
        <begin position="1"/>
        <end position="37"/>
    </location>
</feature>
<proteinExistence type="predicted"/>
<dbReference type="Proteomes" id="UP000197619">
    <property type="component" value="Unassembled WGS sequence"/>
</dbReference>
<evidence type="ECO:0000256" key="1">
    <source>
        <dbReference type="SAM" id="MobiDB-lite"/>
    </source>
</evidence>
<reference evidence="2 3" key="1">
    <citation type="submission" date="2017-05" db="EMBL/GenBank/DDBJ databases">
        <title>Genome of assembly of the Bengalese finch, Lonchura striata domestica.</title>
        <authorList>
            <person name="Colquitt B.M."/>
            <person name="Brainard M.S."/>
        </authorList>
    </citation>
    <scope>NUCLEOTIDE SEQUENCE [LARGE SCALE GENOMIC DNA]</scope>
    <source>
        <strain evidence="2">White83orange57</strain>
    </source>
</reference>
<name>A0A218UY53_9PASE</name>